<sequence>MSFFNSPTLPAKPFPGASELLGRYAPKSRKNGFRDPSWPTSQDLERDPAGLEVALNKHRLAQFVLTQQDRPIPSLDEMRAEVAKPEDAQFIKDRLAEVKAQHLVDLRRLYDAQAGDYIDDALDKYYSKDDMIKVMEGSDPTYSQPEQMYNCKIRASISQHAWTDAWEYVRWSHVSQLNHLLSQKTKIDKEEEEARKRFPTSSVDFQTKNKDMQLRVANFLTGDEGKRDRMMSEFSWAWRQVKPLIDEFNEDVGPCLLEERESSLMRFIYSRCLRLK</sequence>
<reference evidence="1 2" key="1">
    <citation type="journal article" date="2019" name="Nat. Ecol. Evol.">
        <title>Megaphylogeny resolves global patterns of mushroom evolution.</title>
        <authorList>
            <person name="Varga T."/>
            <person name="Krizsan K."/>
            <person name="Foldi C."/>
            <person name="Dima B."/>
            <person name="Sanchez-Garcia M."/>
            <person name="Sanchez-Ramirez S."/>
            <person name="Szollosi G.J."/>
            <person name="Szarkandi J.G."/>
            <person name="Papp V."/>
            <person name="Albert L."/>
            <person name="Andreopoulos W."/>
            <person name="Angelini C."/>
            <person name="Antonin V."/>
            <person name="Barry K.W."/>
            <person name="Bougher N.L."/>
            <person name="Buchanan P."/>
            <person name="Buyck B."/>
            <person name="Bense V."/>
            <person name="Catcheside P."/>
            <person name="Chovatia M."/>
            <person name="Cooper J."/>
            <person name="Damon W."/>
            <person name="Desjardin D."/>
            <person name="Finy P."/>
            <person name="Geml J."/>
            <person name="Haridas S."/>
            <person name="Hughes K."/>
            <person name="Justo A."/>
            <person name="Karasinski D."/>
            <person name="Kautmanova I."/>
            <person name="Kiss B."/>
            <person name="Kocsube S."/>
            <person name="Kotiranta H."/>
            <person name="LaButti K.M."/>
            <person name="Lechner B.E."/>
            <person name="Liimatainen K."/>
            <person name="Lipzen A."/>
            <person name="Lukacs Z."/>
            <person name="Mihaltcheva S."/>
            <person name="Morgado L.N."/>
            <person name="Niskanen T."/>
            <person name="Noordeloos M.E."/>
            <person name="Ohm R.A."/>
            <person name="Ortiz-Santana B."/>
            <person name="Ovrebo C."/>
            <person name="Racz N."/>
            <person name="Riley R."/>
            <person name="Savchenko A."/>
            <person name="Shiryaev A."/>
            <person name="Soop K."/>
            <person name="Spirin V."/>
            <person name="Szebenyi C."/>
            <person name="Tomsovsky M."/>
            <person name="Tulloss R.E."/>
            <person name="Uehling J."/>
            <person name="Grigoriev I.V."/>
            <person name="Vagvolgyi C."/>
            <person name="Papp T."/>
            <person name="Martin F.M."/>
            <person name="Miettinen O."/>
            <person name="Hibbett D.S."/>
            <person name="Nagy L.G."/>
        </authorList>
    </citation>
    <scope>NUCLEOTIDE SEQUENCE [LARGE SCALE GENOMIC DNA]</scope>
    <source>
        <strain evidence="1 2">NL-1719</strain>
    </source>
</reference>
<protein>
    <submittedName>
        <fullName evidence="1">Uncharacterized protein</fullName>
    </submittedName>
</protein>
<gene>
    <name evidence="1" type="ORF">BDN72DRAFT_757345</name>
</gene>
<accession>A0ACD3BCL4</accession>
<evidence type="ECO:0000313" key="1">
    <source>
        <dbReference type="EMBL" id="TFK75576.1"/>
    </source>
</evidence>
<organism evidence="1 2">
    <name type="scientific">Pluteus cervinus</name>
    <dbReference type="NCBI Taxonomy" id="181527"/>
    <lineage>
        <taxon>Eukaryota</taxon>
        <taxon>Fungi</taxon>
        <taxon>Dikarya</taxon>
        <taxon>Basidiomycota</taxon>
        <taxon>Agaricomycotina</taxon>
        <taxon>Agaricomycetes</taxon>
        <taxon>Agaricomycetidae</taxon>
        <taxon>Agaricales</taxon>
        <taxon>Pluteineae</taxon>
        <taxon>Pluteaceae</taxon>
        <taxon>Pluteus</taxon>
    </lineage>
</organism>
<keyword evidence="2" id="KW-1185">Reference proteome</keyword>
<name>A0ACD3BCL4_9AGAR</name>
<proteinExistence type="predicted"/>
<dbReference type="EMBL" id="ML208262">
    <property type="protein sequence ID" value="TFK75576.1"/>
    <property type="molecule type" value="Genomic_DNA"/>
</dbReference>
<evidence type="ECO:0000313" key="2">
    <source>
        <dbReference type="Proteomes" id="UP000308600"/>
    </source>
</evidence>
<dbReference type="Proteomes" id="UP000308600">
    <property type="component" value="Unassembled WGS sequence"/>
</dbReference>